<dbReference type="EC" id="3.1.1.-" evidence="7"/>
<reference evidence="8" key="2">
    <citation type="submission" date="2025-08" db="UniProtKB">
        <authorList>
            <consortium name="Ensembl"/>
        </authorList>
    </citation>
    <scope>IDENTIFICATION</scope>
</reference>
<dbReference type="InterPro" id="IPR043041">
    <property type="entry name" value="PLipase_B-like_dom2"/>
</dbReference>
<accession>A0A8C4XEH3</accession>
<name>A0A8C4XEH3_ERPCA</name>
<dbReference type="InterPro" id="IPR043040">
    <property type="entry name" value="PLipase_B-like_dom1"/>
</dbReference>
<protein>
    <recommendedName>
        <fullName evidence="7">Phospholipase B-like</fullName>
        <ecNumber evidence="7">3.1.1.-</ecNumber>
    </recommendedName>
</protein>
<gene>
    <name evidence="8" type="primary">PLBD1</name>
    <name evidence="8" type="synonym">LOC114661947</name>
</gene>
<dbReference type="Gene3D" id="2.10.70.60">
    <property type="entry name" value="Phospholipase B-like, domain 1"/>
    <property type="match status" value="1"/>
</dbReference>
<dbReference type="GeneTree" id="ENSGT00530000063509"/>
<dbReference type="Proteomes" id="UP000694620">
    <property type="component" value="Chromosome 12"/>
</dbReference>
<dbReference type="Pfam" id="PF04916">
    <property type="entry name" value="Phospholip_B"/>
    <property type="match status" value="1"/>
</dbReference>
<dbReference type="Ensembl" id="ENSECRT00000026565.1">
    <property type="protein sequence ID" value="ENSECRP00000026021.1"/>
    <property type="gene ID" value="ENSECRG00000017581.1"/>
</dbReference>
<evidence type="ECO:0000256" key="7">
    <source>
        <dbReference type="RuleBase" id="RU364138"/>
    </source>
</evidence>
<keyword evidence="3 7" id="KW-0378">Hydrolase</keyword>
<feature type="signal peptide" evidence="7">
    <location>
        <begin position="1"/>
        <end position="25"/>
    </location>
</feature>
<dbReference type="AlphaFoldDB" id="A0A8C4XEH3"/>
<evidence type="ECO:0000256" key="3">
    <source>
        <dbReference type="ARBA" id="ARBA00022801"/>
    </source>
</evidence>
<dbReference type="GO" id="GO:0009395">
    <property type="term" value="P:phospholipid catabolic process"/>
    <property type="evidence" value="ECO:0007669"/>
    <property type="project" value="TreeGrafter"/>
</dbReference>
<comment type="similarity">
    <text evidence="1 7">Belongs to the phospholipase B-like family.</text>
</comment>
<evidence type="ECO:0000256" key="4">
    <source>
        <dbReference type="ARBA" id="ARBA00022963"/>
    </source>
</evidence>
<keyword evidence="2 7" id="KW-0732">Signal</keyword>
<evidence type="ECO:0000256" key="6">
    <source>
        <dbReference type="ARBA" id="ARBA00023180"/>
    </source>
</evidence>
<keyword evidence="6" id="KW-0325">Glycoprotein</keyword>
<dbReference type="PANTHER" id="PTHR12370:SF1">
    <property type="entry name" value="PHOSPHOLIPASE B-LIKE 1"/>
    <property type="match status" value="1"/>
</dbReference>
<reference evidence="8" key="3">
    <citation type="submission" date="2025-09" db="UniProtKB">
        <authorList>
            <consortium name="Ensembl"/>
        </authorList>
    </citation>
    <scope>IDENTIFICATION</scope>
</reference>
<dbReference type="PANTHER" id="PTHR12370">
    <property type="entry name" value="PHOSPHOLIPASE B-RELATED"/>
    <property type="match status" value="1"/>
</dbReference>
<dbReference type="InterPro" id="IPR007000">
    <property type="entry name" value="PLipase_B-like"/>
</dbReference>
<evidence type="ECO:0000256" key="1">
    <source>
        <dbReference type="ARBA" id="ARBA00007835"/>
    </source>
</evidence>
<reference evidence="8" key="1">
    <citation type="submission" date="2021-06" db="EMBL/GenBank/DDBJ databases">
        <authorList>
            <consortium name="Wellcome Sanger Institute Data Sharing"/>
        </authorList>
    </citation>
    <scope>NUCLEOTIDE SEQUENCE [LARGE SCALE GENOMIC DNA]</scope>
</reference>
<dbReference type="Gene3D" id="1.10.439.20">
    <property type="entry name" value="Phospholipase B-like, domain 2"/>
    <property type="match status" value="1"/>
</dbReference>
<dbReference type="Gene3D" id="3.60.60.20">
    <property type="match status" value="1"/>
</dbReference>
<evidence type="ECO:0000313" key="8">
    <source>
        <dbReference type="Ensembl" id="ENSECRP00000026021.1"/>
    </source>
</evidence>
<organism evidence="8 9">
    <name type="scientific">Erpetoichthys calabaricus</name>
    <name type="common">Rope fish</name>
    <name type="synonym">Calamoichthys calabaricus</name>
    <dbReference type="NCBI Taxonomy" id="27687"/>
    <lineage>
        <taxon>Eukaryota</taxon>
        <taxon>Metazoa</taxon>
        <taxon>Chordata</taxon>
        <taxon>Craniata</taxon>
        <taxon>Vertebrata</taxon>
        <taxon>Euteleostomi</taxon>
        <taxon>Actinopterygii</taxon>
        <taxon>Polypteriformes</taxon>
        <taxon>Polypteridae</taxon>
        <taxon>Erpetoichthys</taxon>
    </lineage>
</organism>
<evidence type="ECO:0000256" key="5">
    <source>
        <dbReference type="ARBA" id="ARBA00023098"/>
    </source>
</evidence>
<proteinExistence type="inferred from homology"/>
<evidence type="ECO:0000313" key="9">
    <source>
        <dbReference type="Proteomes" id="UP000694620"/>
    </source>
</evidence>
<dbReference type="GO" id="GO:0005576">
    <property type="term" value="C:extracellular region"/>
    <property type="evidence" value="ECO:0007669"/>
    <property type="project" value="TreeGrafter"/>
</dbReference>
<sequence length="556" mass="63323">MKSPVKLSLWWVAIWATAAVPAVQTEETLNFSALSSECNRNATVYWDAVQKLMFVKEGVMDKNGAAYGYFNDTLIHSGWGVLEVQAGYGPKLPNVENVMFAAGYLEGYLTAHKMSVHYSNMYPQLITDPSIIGPVTDFMSKQDTWAREQVKEKKATDTLWRHVGYVLAQLDGMQAGAAEWAKRNRTKPLSLFQVQFLNSMGDLLDLIPMLTGTGQTALRSDSWTKNRQAMGHCSALIKVLPGFENVLIAHSSWFVYAATNRIYKHWDFKLNDTSTTSGKMSFSSYPGFLESLDDFYLLGSGLVMTQTTNNIFNRDLYKLVTPQSLLAWQRVRVANMMARGGEDWGRIFTKFNSGTYNNQYMILDLNKIELKRWIGPGALYVVEQIPGMVEFSDQTDILRKGYWPSYNVPFHKKIYNESGYPVMWEQYGDDFSYDLCPRAKIFRRDQNRVNDIVSLKHIMRYNNYSKDPYSEGNPCKTICCREDLQSEQPSPGGCYDTKVTDYHAAKLFLAEAINGPTVQGNLPVFSWMNFNSTLHVGLPPTYKFKFETMKPTLFKP</sequence>
<evidence type="ECO:0000256" key="2">
    <source>
        <dbReference type="ARBA" id="ARBA00022729"/>
    </source>
</evidence>
<keyword evidence="4 7" id="KW-0442">Lipid degradation</keyword>
<feature type="chain" id="PRO_5034842023" description="Phospholipase B-like" evidence="7">
    <location>
        <begin position="26"/>
        <end position="556"/>
    </location>
</feature>
<comment type="function">
    <text evidence="7">Putative phospholipase.</text>
</comment>
<dbReference type="GO" id="GO:0004620">
    <property type="term" value="F:phospholipase activity"/>
    <property type="evidence" value="ECO:0007669"/>
    <property type="project" value="InterPro"/>
</dbReference>
<dbReference type="InterPro" id="IPR043042">
    <property type="entry name" value="PLipase_B-like_dom3"/>
</dbReference>
<keyword evidence="9" id="KW-1185">Reference proteome</keyword>
<keyword evidence="5 7" id="KW-0443">Lipid metabolism</keyword>